<proteinExistence type="predicted"/>
<dbReference type="AlphaFoldDB" id="B9S1U4"/>
<keyword evidence="2" id="KW-1185">Reference proteome</keyword>
<dbReference type="EMBL" id="EQ973844">
    <property type="protein sequence ID" value="EEF42563.1"/>
    <property type="molecule type" value="Genomic_DNA"/>
</dbReference>
<organism evidence="1 2">
    <name type="scientific">Ricinus communis</name>
    <name type="common">Castor bean</name>
    <dbReference type="NCBI Taxonomy" id="3988"/>
    <lineage>
        <taxon>Eukaryota</taxon>
        <taxon>Viridiplantae</taxon>
        <taxon>Streptophyta</taxon>
        <taxon>Embryophyta</taxon>
        <taxon>Tracheophyta</taxon>
        <taxon>Spermatophyta</taxon>
        <taxon>Magnoliopsida</taxon>
        <taxon>eudicotyledons</taxon>
        <taxon>Gunneridae</taxon>
        <taxon>Pentapetalae</taxon>
        <taxon>rosids</taxon>
        <taxon>fabids</taxon>
        <taxon>Malpighiales</taxon>
        <taxon>Euphorbiaceae</taxon>
        <taxon>Acalyphoideae</taxon>
        <taxon>Acalypheae</taxon>
        <taxon>Ricinus</taxon>
    </lineage>
</organism>
<reference evidence="2" key="1">
    <citation type="journal article" date="2010" name="Nat. Biotechnol.">
        <title>Draft genome sequence of the oilseed species Ricinus communis.</title>
        <authorList>
            <person name="Chan A.P."/>
            <person name="Crabtree J."/>
            <person name="Zhao Q."/>
            <person name="Lorenzi H."/>
            <person name="Orvis J."/>
            <person name="Puiu D."/>
            <person name="Melake-Berhan A."/>
            <person name="Jones K.M."/>
            <person name="Redman J."/>
            <person name="Chen G."/>
            <person name="Cahoon E.B."/>
            <person name="Gedil M."/>
            <person name="Stanke M."/>
            <person name="Haas B.J."/>
            <person name="Wortman J.R."/>
            <person name="Fraser-Liggett C.M."/>
            <person name="Ravel J."/>
            <person name="Rabinowicz P.D."/>
        </authorList>
    </citation>
    <scope>NUCLEOTIDE SEQUENCE [LARGE SCALE GENOMIC DNA]</scope>
    <source>
        <strain evidence="2">cv. Hale</strain>
    </source>
</reference>
<protein>
    <submittedName>
        <fullName evidence="1">Uncharacterized protein</fullName>
    </submittedName>
</protein>
<accession>B9S1U4</accession>
<gene>
    <name evidence="1" type="ORF">RCOM_0868240</name>
</gene>
<sequence>MVRTWLACAVMVRLHIDHNPPEYRNTNRFPSKLDKHEETKEKIKISGENYIEAPEVYPVKYFYSYYLKNAIHSPDI</sequence>
<evidence type="ECO:0000313" key="1">
    <source>
        <dbReference type="EMBL" id="EEF42563.1"/>
    </source>
</evidence>
<dbReference type="InParanoid" id="B9S1U4"/>
<dbReference type="Proteomes" id="UP000008311">
    <property type="component" value="Unassembled WGS sequence"/>
</dbReference>
<evidence type="ECO:0000313" key="2">
    <source>
        <dbReference type="Proteomes" id="UP000008311"/>
    </source>
</evidence>
<name>B9S1U4_RICCO</name>